<keyword evidence="3" id="KW-1185">Reference proteome</keyword>
<name>A0ABN1UKD6_9ACTN</name>
<evidence type="ECO:0000259" key="1">
    <source>
        <dbReference type="Pfam" id="PF13649"/>
    </source>
</evidence>
<gene>
    <name evidence="2" type="ORF">GCM10009654_08030</name>
</gene>
<comment type="caution">
    <text evidence="2">The sequence shown here is derived from an EMBL/GenBank/DDBJ whole genome shotgun (WGS) entry which is preliminary data.</text>
</comment>
<dbReference type="Pfam" id="PF13649">
    <property type="entry name" value="Methyltransf_25"/>
    <property type="match status" value="1"/>
</dbReference>
<dbReference type="RefSeq" id="WP_344270171.1">
    <property type="nucleotide sequence ID" value="NZ_BAAAKV010000005.1"/>
</dbReference>
<dbReference type="CDD" id="cd02440">
    <property type="entry name" value="AdoMet_MTases"/>
    <property type="match status" value="1"/>
</dbReference>
<dbReference type="InterPro" id="IPR029063">
    <property type="entry name" value="SAM-dependent_MTases_sf"/>
</dbReference>
<sequence>MVAESSSRVGAQYLDGTILDLVASLAPRGALCDLGCGTGSRLLAMCTRAGRPGLGFDISAAAVDSARRTVRDARAVGVALDIRQADVTRLTGSRPEVDIVTQAFMTHHIAPDERGVSVLRSYQERFPNARYLVVFDTVASPATSAPAPELFAPGFDYIHALQGMEPRTYEAARRVFAEAGYHCLREITLDVPNSYAWVLRPDGRAARP</sequence>
<protein>
    <recommendedName>
        <fullName evidence="1">Methyltransferase domain-containing protein</fullName>
    </recommendedName>
</protein>
<evidence type="ECO:0000313" key="2">
    <source>
        <dbReference type="EMBL" id="GAA1154890.1"/>
    </source>
</evidence>
<evidence type="ECO:0000313" key="3">
    <source>
        <dbReference type="Proteomes" id="UP001501371"/>
    </source>
</evidence>
<dbReference type="Gene3D" id="3.40.50.150">
    <property type="entry name" value="Vaccinia Virus protein VP39"/>
    <property type="match status" value="1"/>
</dbReference>
<organism evidence="2 3">
    <name type="scientific">Streptomyces hebeiensis</name>
    <dbReference type="NCBI Taxonomy" id="229486"/>
    <lineage>
        <taxon>Bacteria</taxon>
        <taxon>Bacillati</taxon>
        <taxon>Actinomycetota</taxon>
        <taxon>Actinomycetes</taxon>
        <taxon>Kitasatosporales</taxon>
        <taxon>Streptomycetaceae</taxon>
        <taxon>Streptomyces</taxon>
    </lineage>
</organism>
<dbReference type="Proteomes" id="UP001501371">
    <property type="component" value="Unassembled WGS sequence"/>
</dbReference>
<reference evidence="2 3" key="1">
    <citation type="journal article" date="2019" name="Int. J. Syst. Evol. Microbiol.">
        <title>The Global Catalogue of Microorganisms (GCM) 10K type strain sequencing project: providing services to taxonomists for standard genome sequencing and annotation.</title>
        <authorList>
            <consortium name="The Broad Institute Genomics Platform"/>
            <consortium name="The Broad Institute Genome Sequencing Center for Infectious Disease"/>
            <person name="Wu L."/>
            <person name="Ma J."/>
        </authorList>
    </citation>
    <scope>NUCLEOTIDE SEQUENCE [LARGE SCALE GENOMIC DNA]</scope>
    <source>
        <strain evidence="2 3">JCM 12696</strain>
    </source>
</reference>
<proteinExistence type="predicted"/>
<accession>A0ABN1UKD6</accession>
<dbReference type="InterPro" id="IPR041698">
    <property type="entry name" value="Methyltransf_25"/>
</dbReference>
<feature type="domain" description="Methyltransferase" evidence="1">
    <location>
        <begin position="33"/>
        <end position="114"/>
    </location>
</feature>
<dbReference type="SUPFAM" id="SSF53335">
    <property type="entry name" value="S-adenosyl-L-methionine-dependent methyltransferases"/>
    <property type="match status" value="1"/>
</dbReference>
<dbReference type="EMBL" id="BAAAKV010000005">
    <property type="protein sequence ID" value="GAA1154890.1"/>
    <property type="molecule type" value="Genomic_DNA"/>
</dbReference>